<dbReference type="AlphaFoldDB" id="A0A6S6PL65"/>
<evidence type="ECO:0000313" key="2">
    <source>
        <dbReference type="Proteomes" id="UP000515220"/>
    </source>
</evidence>
<name>A0A6S6PL65_ACEAC</name>
<dbReference type="Proteomes" id="UP000515220">
    <property type="component" value="Chromosome"/>
</dbReference>
<evidence type="ECO:0000313" key="1">
    <source>
        <dbReference type="EMBL" id="BCI67760.1"/>
    </source>
</evidence>
<proteinExistence type="predicted"/>
<protein>
    <submittedName>
        <fullName evidence="1">Uncharacterized protein</fullName>
    </submittedName>
</protein>
<accession>A0A6S6PL65</accession>
<gene>
    <name evidence="1" type="ORF">AAJCM20276_23840</name>
</gene>
<sequence>MTVKRVNFNTIEAITKESSHNFTATRSRVEQRLDIVVLFIKTIKHRGSPLRDLSTMELWE</sequence>
<dbReference type="EMBL" id="AP023326">
    <property type="protein sequence ID" value="BCI67760.1"/>
    <property type="molecule type" value="Genomic_DNA"/>
</dbReference>
<reference evidence="1 2" key="1">
    <citation type="submission" date="2020-07" db="EMBL/GenBank/DDBJ databases">
        <title>Complete Genome Sequence of an acetic acid bacterium, Acetobacter aceti JCM20276.</title>
        <authorList>
            <person name="Hirose Y."/>
            <person name="Mihara H."/>
        </authorList>
    </citation>
    <scope>NUCLEOTIDE SEQUENCE [LARGE SCALE GENOMIC DNA]</scope>
    <source>
        <strain evidence="1 2">JCM20276</strain>
    </source>
</reference>
<organism evidence="1 2">
    <name type="scientific">Acetobacter aceti</name>
    <dbReference type="NCBI Taxonomy" id="435"/>
    <lineage>
        <taxon>Bacteria</taxon>
        <taxon>Pseudomonadati</taxon>
        <taxon>Pseudomonadota</taxon>
        <taxon>Alphaproteobacteria</taxon>
        <taxon>Acetobacterales</taxon>
        <taxon>Acetobacteraceae</taxon>
        <taxon>Acetobacter</taxon>
        <taxon>Acetobacter subgen. Acetobacter</taxon>
    </lineage>
</organism>